<dbReference type="InterPro" id="IPR002104">
    <property type="entry name" value="Integrase_catalytic"/>
</dbReference>
<feature type="domain" description="Tyr recombinase" evidence="2">
    <location>
        <begin position="1"/>
        <end position="58"/>
    </location>
</feature>
<evidence type="ECO:0000256" key="1">
    <source>
        <dbReference type="ARBA" id="ARBA00023172"/>
    </source>
</evidence>
<evidence type="ECO:0000313" key="4">
    <source>
        <dbReference type="Proteomes" id="UP000650005"/>
    </source>
</evidence>
<dbReference type="InterPro" id="IPR013762">
    <property type="entry name" value="Integrase-like_cat_sf"/>
</dbReference>
<comment type="caution">
    <text evidence="3">The sequence shown here is derived from an EMBL/GenBank/DDBJ whole genome shotgun (WGS) entry which is preliminary data.</text>
</comment>
<protein>
    <submittedName>
        <fullName evidence="3">Tyrosine-type recombinase/integrase</fullName>
    </submittedName>
</protein>
<dbReference type="PROSITE" id="PS51898">
    <property type="entry name" value="TYR_RECOMBINASE"/>
    <property type="match status" value="1"/>
</dbReference>
<dbReference type="SUPFAM" id="SSF56349">
    <property type="entry name" value="DNA breaking-rejoining enzymes"/>
    <property type="match status" value="1"/>
</dbReference>
<evidence type="ECO:0000313" key="3">
    <source>
        <dbReference type="EMBL" id="MBK1844643.1"/>
    </source>
</evidence>
<reference evidence="3" key="1">
    <citation type="submission" date="2021-01" db="EMBL/GenBank/DDBJ databases">
        <title>Characterization of Corynebacterium spp. from penguins.</title>
        <authorList>
            <person name="Svec P."/>
        </authorList>
    </citation>
    <scope>NUCLEOTIDE SEQUENCE</scope>
    <source>
        <strain evidence="3">CCM 8835</strain>
    </source>
</reference>
<name>A0ABS1FMG9_9CORY</name>
<proteinExistence type="predicted"/>
<gene>
    <name evidence="3" type="ORF">JIM95_08645</name>
</gene>
<accession>A0ABS1FMG9</accession>
<dbReference type="InterPro" id="IPR011010">
    <property type="entry name" value="DNA_brk_join_enz"/>
</dbReference>
<keyword evidence="4" id="KW-1185">Reference proteome</keyword>
<evidence type="ECO:0000259" key="2">
    <source>
        <dbReference type="PROSITE" id="PS51898"/>
    </source>
</evidence>
<dbReference type="EMBL" id="JAENIP010000014">
    <property type="protein sequence ID" value="MBK1844643.1"/>
    <property type="molecule type" value="Genomic_DNA"/>
</dbReference>
<sequence>MGLDDLRLYSLRHFYASRLPASGVSVKAMSVVIDHKSPEITLQIYTHLWPGDLDAIRAASAEFFLGG</sequence>
<dbReference type="Proteomes" id="UP000650005">
    <property type="component" value="Unassembled WGS sequence"/>
</dbReference>
<organism evidence="3 4">
    <name type="scientific">Corynebacterium antarcticum</name>
    <dbReference type="NCBI Taxonomy" id="2800405"/>
    <lineage>
        <taxon>Bacteria</taxon>
        <taxon>Bacillati</taxon>
        <taxon>Actinomycetota</taxon>
        <taxon>Actinomycetes</taxon>
        <taxon>Mycobacteriales</taxon>
        <taxon>Corynebacteriaceae</taxon>
        <taxon>Corynebacterium</taxon>
    </lineage>
</organism>
<dbReference type="Gene3D" id="1.10.443.10">
    <property type="entry name" value="Intergrase catalytic core"/>
    <property type="match status" value="1"/>
</dbReference>
<keyword evidence="1" id="KW-0233">DNA recombination</keyword>
<dbReference type="Pfam" id="PF00589">
    <property type="entry name" value="Phage_integrase"/>
    <property type="match status" value="1"/>
</dbReference>